<keyword evidence="1" id="KW-0472">Membrane</keyword>
<dbReference type="OrthoDB" id="3294508at2"/>
<accession>A0A1H2LVM7</accession>
<organism evidence="2 3">
    <name type="scientific">Jiangella alkaliphila</name>
    <dbReference type="NCBI Taxonomy" id="419479"/>
    <lineage>
        <taxon>Bacteria</taxon>
        <taxon>Bacillati</taxon>
        <taxon>Actinomycetota</taxon>
        <taxon>Actinomycetes</taxon>
        <taxon>Jiangellales</taxon>
        <taxon>Jiangellaceae</taxon>
        <taxon>Jiangella</taxon>
    </lineage>
</organism>
<dbReference type="Proteomes" id="UP000182977">
    <property type="component" value="Chromosome I"/>
</dbReference>
<keyword evidence="1" id="KW-1133">Transmembrane helix</keyword>
<feature type="transmembrane region" description="Helical" evidence="1">
    <location>
        <begin position="69"/>
        <end position="89"/>
    </location>
</feature>
<feature type="transmembrane region" description="Helical" evidence="1">
    <location>
        <begin position="139"/>
        <end position="157"/>
    </location>
</feature>
<protein>
    <submittedName>
        <fullName evidence="2">Uncharacterized protein</fullName>
    </submittedName>
</protein>
<reference evidence="3" key="1">
    <citation type="submission" date="2016-10" db="EMBL/GenBank/DDBJ databases">
        <authorList>
            <person name="Varghese N."/>
            <person name="Submissions S."/>
        </authorList>
    </citation>
    <scope>NUCLEOTIDE SEQUENCE [LARGE SCALE GENOMIC DNA]</scope>
    <source>
        <strain evidence="3">DSM 45079</strain>
    </source>
</reference>
<dbReference type="EMBL" id="LT629791">
    <property type="protein sequence ID" value="SDU84775.1"/>
    <property type="molecule type" value="Genomic_DNA"/>
</dbReference>
<dbReference type="RefSeq" id="WP_046772758.1">
    <property type="nucleotide sequence ID" value="NZ_LBMC01000076.1"/>
</dbReference>
<evidence type="ECO:0000256" key="1">
    <source>
        <dbReference type="SAM" id="Phobius"/>
    </source>
</evidence>
<dbReference type="AlphaFoldDB" id="A0A1H2LVM7"/>
<keyword evidence="1" id="KW-0812">Transmembrane</keyword>
<feature type="transmembrane region" description="Helical" evidence="1">
    <location>
        <begin position="163"/>
        <end position="182"/>
    </location>
</feature>
<feature type="transmembrane region" description="Helical" evidence="1">
    <location>
        <begin position="38"/>
        <end position="57"/>
    </location>
</feature>
<proteinExistence type="predicted"/>
<evidence type="ECO:0000313" key="3">
    <source>
        <dbReference type="Proteomes" id="UP000182977"/>
    </source>
</evidence>
<dbReference type="STRING" id="419479.SAMN04488563_6693"/>
<evidence type="ECO:0000313" key="2">
    <source>
        <dbReference type="EMBL" id="SDU84775.1"/>
    </source>
</evidence>
<name>A0A1H2LVM7_9ACTN</name>
<gene>
    <name evidence="2" type="ORF">SAMN04488563_6693</name>
</gene>
<keyword evidence="3" id="KW-1185">Reference proteome</keyword>
<sequence>MSVTTLRRLGGLAGLLCGLALCFNAARRGELVPSTEFTRALAPLAQLFGLFLLTTLYVRVRAATGRTGLVGYVLNSVGLAGLVGAEYIVNFVFPYLSDDEVQGFVDGPAGTMFTVTQVVFLTGVLVFVVALLRSRLVPAPGVLLYGIGAVPIGLRGVLPDVTLYPGLVLAALGAAWLGWALWSGADVERPASRAAAY</sequence>
<feature type="transmembrane region" description="Helical" evidence="1">
    <location>
        <begin position="109"/>
        <end position="132"/>
    </location>
</feature>